<evidence type="ECO:0000256" key="6">
    <source>
        <dbReference type="ARBA" id="ARBA00023277"/>
    </source>
</evidence>
<dbReference type="PANTHER" id="PTHR31490:SF88">
    <property type="entry name" value="BETA-XYLANASE"/>
    <property type="match status" value="1"/>
</dbReference>
<dbReference type="Pfam" id="PF00331">
    <property type="entry name" value="Glyco_hydro_10"/>
    <property type="match status" value="1"/>
</dbReference>
<dbReference type="EMBL" id="FOAP01000019">
    <property type="protein sequence ID" value="SEM58190.1"/>
    <property type="molecule type" value="Genomic_DNA"/>
</dbReference>
<dbReference type="InterPro" id="IPR000772">
    <property type="entry name" value="Ricin_B_lectin"/>
</dbReference>
<dbReference type="Proteomes" id="UP000182719">
    <property type="component" value="Unassembled WGS sequence"/>
</dbReference>
<protein>
    <recommendedName>
        <fullName evidence="9">Beta-xylanase</fullName>
        <ecNumber evidence="9">3.2.1.8</ecNumber>
    </recommendedName>
</protein>
<evidence type="ECO:0000313" key="12">
    <source>
        <dbReference type="Proteomes" id="UP000182719"/>
    </source>
</evidence>
<keyword evidence="12" id="KW-1185">Reference proteome</keyword>
<dbReference type="PROSITE" id="PS50231">
    <property type="entry name" value="RICIN_B_LECTIN"/>
    <property type="match status" value="1"/>
</dbReference>
<dbReference type="GO" id="GO:0031176">
    <property type="term" value="F:endo-1,4-beta-xylanase activity"/>
    <property type="evidence" value="ECO:0007669"/>
    <property type="project" value="UniProtKB-EC"/>
</dbReference>
<evidence type="ECO:0000256" key="7">
    <source>
        <dbReference type="ARBA" id="ARBA00023295"/>
    </source>
</evidence>
<dbReference type="Gene3D" id="2.80.10.50">
    <property type="match status" value="1"/>
</dbReference>
<dbReference type="AlphaFoldDB" id="A0A1H7ZIE3"/>
<evidence type="ECO:0000259" key="10">
    <source>
        <dbReference type="PROSITE" id="PS51760"/>
    </source>
</evidence>
<proteinExistence type="inferred from homology"/>
<organism evidence="11 12">
    <name type="scientific">Stigmatella aurantiaca</name>
    <dbReference type="NCBI Taxonomy" id="41"/>
    <lineage>
        <taxon>Bacteria</taxon>
        <taxon>Pseudomonadati</taxon>
        <taxon>Myxococcota</taxon>
        <taxon>Myxococcia</taxon>
        <taxon>Myxococcales</taxon>
        <taxon>Cystobacterineae</taxon>
        <taxon>Archangiaceae</taxon>
        <taxon>Stigmatella</taxon>
    </lineage>
</organism>
<dbReference type="PANTHER" id="PTHR31490">
    <property type="entry name" value="GLYCOSYL HYDROLASE"/>
    <property type="match status" value="1"/>
</dbReference>
<dbReference type="SUPFAM" id="SSF51445">
    <property type="entry name" value="(Trans)glycosidases"/>
    <property type="match status" value="1"/>
</dbReference>
<sequence>MARPLPLLITLCLAACGGQEGLWEPEAQDALGTHTAEAVAVGGGLKTLAATHGITFGGVAKRSAIDNDAPFRGTLTREFNLVTPENELKMKFIQPNQRDEFLWGDADTLVNYARTNGLALHGHTLVWYKVPAWVDSTALSEREAVMKTFITTVATRYQGKVWAWDVVNEAFNDDGSYRNSVWYQAMGTGFVDKAFWTARTADPGAKLVYNDYGIETINAKSNAVYAMIQGLLARGVPFDGLAFQMHIKQKGINYQSFADNMRRFAALGIQLYVSEMDVATDSHPATAADLTAQADVYWNILDRVLQQPAVKAFQLWGVTDKYTWLPSNDPLIFDASYNEKPAYAALEHRLQTGGFSGRYTLVNKRTGKALHVAGSAQTNAAALVQYDVNETWAAQQWSFNYVGGRSYQVLNHHSGLAMKVKDGSTLEGALLEQYTPDLSLDSEQWELIYAGNGYHALRNKRSQRLLVAFPGENNTPVQQYSPYVPTAEFTDSQLWTLRRVP</sequence>
<dbReference type="SMART" id="SM00633">
    <property type="entry name" value="Glyco_10"/>
    <property type="match status" value="1"/>
</dbReference>
<evidence type="ECO:0000256" key="4">
    <source>
        <dbReference type="ARBA" id="ARBA00022729"/>
    </source>
</evidence>
<dbReference type="OrthoDB" id="9815836at2"/>
<evidence type="ECO:0000256" key="5">
    <source>
        <dbReference type="ARBA" id="ARBA00022801"/>
    </source>
</evidence>
<dbReference type="EC" id="3.2.1.8" evidence="9"/>
<evidence type="ECO:0000256" key="3">
    <source>
        <dbReference type="ARBA" id="ARBA00022651"/>
    </source>
</evidence>
<dbReference type="CDD" id="cd00161">
    <property type="entry name" value="beta-trefoil_Ricin-like"/>
    <property type="match status" value="1"/>
</dbReference>
<keyword evidence="5 9" id="KW-0378">Hydrolase</keyword>
<comment type="similarity">
    <text evidence="2 9">Belongs to the glycosyl hydrolase 10 (cellulase F) family.</text>
</comment>
<keyword evidence="4" id="KW-0732">Signal</keyword>
<reference evidence="12" key="1">
    <citation type="submission" date="2016-10" db="EMBL/GenBank/DDBJ databases">
        <authorList>
            <person name="Varghese N."/>
            <person name="Submissions S."/>
        </authorList>
    </citation>
    <scope>NUCLEOTIDE SEQUENCE [LARGE SCALE GENOMIC DNA]</scope>
    <source>
        <strain evidence="12">DSM 17044</strain>
    </source>
</reference>
<dbReference type="InterPro" id="IPR044846">
    <property type="entry name" value="GH10"/>
</dbReference>
<dbReference type="InterPro" id="IPR001000">
    <property type="entry name" value="GH10_dom"/>
</dbReference>
<feature type="domain" description="GH10" evidence="10">
    <location>
        <begin position="59"/>
        <end position="349"/>
    </location>
</feature>
<evidence type="ECO:0000256" key="9">
    <source>
        <dbReference type="RuleBase" id="RU361174"/>
    </source>
</evidence>
<dbReference type="InterPro" id="IPR017853">
    <property type="entry name" value="GH"/>
</dbReference>
<dbReference type="GO" id="GO:0045493">
    <property type="term" value="P:xylan catabolic process"/>
    <property type="evidence" value="ECO:0007669"/>
    <property type="project" value="UniProtKB-KW"/>
</dbReference>
<dbReference type="PRINTS" id="PR00134">
    <property type="entry name" value="GLHYDRLASE10"/>
</dbReference>
<gene>
    <name evidence="11" type="ORF">SAMN05444354_11912</name>
</gene>
<comment type="catalytic activity">
    <reaction evidence="1 9">
        <text>Endohydrolysis of (1-&gt;4)-beta-D-xylosidic linkages in xylans.</text>
        <dbReference type="EC" id="3.2.1.8"/>
    </reaction>
</comment>
<evidence type="ECO:0000256" key="2">
    <source>
        <dbReference type="ARBA" id="ARBA00007495"/>
    </source>
</evidence>
<dbReference type="Gene3D" id="3.20.20.80">
    <property type="entry name" value="Glycosidases"/>
    <property type="match status" value="1"/>
</dbReference>
<dbReference type="SUPFAM" id="SSF50370">
    <property type="entry name" value="Ricin B-like lectins"/>
    <property type="match status" value="1"/>
</dbReference>
<evidence type="ECO:0000256" key="1">
    <source>
        <dbReference type="ARBA" id="ARBA00000681"/>
    </source>
</evidence>
<keyword evidence="7 9" id="KW-0326">Glycosidase</keyword>
<dbReference type="InterPro" id="IPR035992">
    <property type="entry name" value="Ricin_B-like_lectins"/>
</dbReference>
<dbReference type="RefSeq" id="WP_075009672.1">
    <property type="nucleotide sequence ID" value="NZ_FOAP01000019.1"/>
</dbReference>
<name>A0A1H7ZIE3_STIAU</name>
<dbReference type="PROSITE" id="PS51760">
    <property type="entry name" value="GH10_2"/>
    <property type="match status" value="1"/>
</dbReference>
<keyword evidence="3 11" id="KW-0858">Xylan degradation</keyword>
<evidence type="ECO:0000256" key="8">
    <source>
        <dbReference type="ARBA" id="ARBA00023326"/>
    </source>
</evidence>
<evidence type="ECO:0000313" key="11">
    <source>
        <dbReference type="EMBL" id="SEM58190.1"/>
    </source>
</evidence>
<keyword evidence="8 9" id="KW-0624">Polysaccharide degradation</keyword>
<accession>A0A1H7ZIE3</accession>
<dbReference type="Pfam" id="PF14200">
    <property type="entry name" value="RicinB_lectin_2"/>
    <property type="match status" value="1"/>
</dbReference>
<keyword evidence="6 9" id="KW-0119">Carbohydrate metabolism</keyword>